<keyword evidence="6" id="KW-0285">Flavoprotein</keyword>
<dbReference type="Proteomes" id="UP000037751">
    <property type="component" value="Unassembled WGS sequence"/>
</dbReference>
<evidence type="ECO:0000256" key="6">
    <source>
        <dbReference type="RuleBase" id="RU362067"/>
    </source>
</evidence>
<dbReference type="EC" id="1.4.3.-" evidence="6"/>
<dbReference type="InterPro" id="IPR002937">
    <property type="entry name" value="Amino_oxidase"/>
</dbReference>
<dbReference type="GO" id="GO:0097621">
    <property type="term" value="F:monoamine oxidase activity"/>
    <property type="evidence" value="ECO:0007669"/>
    <property type="project" value="UniProtKB-EC"/>
</dbReference>
<keyword evidence="7" id="KW-0732">Signal</keyword>
<dbReference type="SUPFAM" id="SSF51905">
    <property type="entry name" value="FAD/NAD(P)-binding domain"/>
    <property type="match status" value="1"/>
</dbReference>
<dbReference type="VEuPathDB" id="FungiDB:Malapachy_2048"/>
<feature type="binding site" evidence="5">
    <location>
        <begin position="50"/>
        <end position="51"/>
    </location>
    <ligand>
        <name>FAD</name>
        <dbReference type="ChEBI" id="CHEBI:57692"/>
    </ligand>
</feature>
<dbReference type="RefSeq" id="XP_017990031.1">
    <property type="nucleotide sequence ID" value="XM_018136542.1"/>
</dbReference>
<dbReference type="STRING" id="77020.A0A0M9VMM7"/>
<dbReference type="Gene3D" id="3.50.50.60">
    <property type="entry name" value="FAD/NAD(P)-binding domain"/>
    <property type="match status" value="1"/>
</dbReference>
<accession>A0A0M9VMM7</accession>
<evidence type="ECO:0000256" key="5">
    <source>
        <dbReference type="PIRSR" id="PIRSR601613-1"/>
    </source>
</evidence>
<feature type="binding site" evidence="5">
    <location>
        <position position="216"/>
    </location>
    <ligand>
        <name>substrate</name>
    </ligand>
</feature>
<evidence type="ECO:0000259" key="8">
    <source>
        <dbReference type="Pfam" id="PF01593"/>
    </source>
</evidence>
<comment type="similarity">
    <text evidence="2 6">Belongs to the flavin monoamine oxidase family.</text>
</comment>
<organism evidence="9 10">
    <name type="scientific">Malassezia pachydermatis</name>
    <dbReference type="NCBI Taxonomy" id="77020"/>
    <lineage>
        <taxon>Eukaryota</taxon>
        <taxon>Fungi</taxon>
        <taxon>Dikarya</taxon>
        <taxon>Basidiomycota</taxon>
        <taxon>Ustilaginomycotina</taxon>
        <taxon>Malasseziomycetes</taxon>
        <taxon>Malasseziales</taxon>
        <taxon>Malasseziaceae</taxon>
        <taxon>Malassezia</taxon>
    </lineage>
</organism>
<dbReference type="InterPro" id="IPR001613">
    <property type="entry name" value="Flavin_amine_oxidase"/>
</dbReference>
<comment type="caution">
    <text evidence="9">The sequence shown here is derived from an EMBL/GenBank/DDBJ whole genome shotgun (WGS) entry which is preliminary data.</text>
</comment>
<feature type="binding site" evidence="5">
    <location>
        <position position="453"/>
    </location>
    <ligand>
        <name>FAD</name>
        <dbReference type="ChEBI" id="CHEBI:57692"/>
    </ligand>
</feature>
<reference evidence="9 10" key="1">
    <citation type="submission" date="2015-07" db="EMBL/GenBank/DDBJ databases">
        <title>Draft Genome Sequence of Malassezia furfur CBS1878 and Malassezia pachydermatis CBS1879.</title>
        <authorList>
            <person name="Triana S."/>
            <person name="Ohm R."/>
            <person name="Gonzalez A."/>
            <person name="DeCock H."/>
            <person name="Restrepo S."/>
            <person name="Celis A."/>
        </authorList>
    </citation>
    <scope>NUCLEOTIDE SEQUENCE [LARGE SCALE GENOMIC DNA]</scope>
    <source>
        <strain evidence="9 10">CBS 1879</strain>
    </source>
</reference>
<gene>
    <name evidence="9" type="ORF">Malapachy_2048</name>
</gene>
<dbReference type="PANTHER" id="PTHR43563">
    <property type="entry name" value="AMINE OXIDASE"/>
    <property type="match status" value="1"/>
</dbReference>
<dbReference type="EMBL" id="LGAV01000021">
    <property type="protein sequence ID" value="KOS12399.1"/>
    <property type="molecule type" value="Genomic_DNA"/>
</dbReference>
<evidence type="ECO:0000256" key="2">
    <source>
        <dbReference type="ARBA" id="ARBA00005995"/>
    </source>
</evidence>
<feature type="binding site" evidence="5">
    <location>
        <position position="261"/>
    </location>
    <ligand>
        <name>FAD</name>
        <dbReference type="ChEBI" id="CHEBI:57692"/>
    </ligand>
</feature>
<keyword evidence="3 6" id="KW-0560">Oxidoreductase</keyword>
<proteinExistence type="inferred from homology"/>
<sequence length="477" mass="52405">MRELLSLVWLALTPLVWAVTYDAVIVGGGLSGLSAAKELTARNKTWVVLEARDRVGGRVWNKELPDGRPVEVGAEFIGPTQDHVIALSKELGLSLYETPTDGDNIYYANNKAQRFPTLFGSLVPPVGLVDTLKLAELQGEIDDMAKKINPQSPWDTPEASTWDAQSVKDWLKSKGSSQQVQDVIDTTVQEVFSTSTEKISVLYMAVYVAASGDAGHVGTFERLTQTHPGAQQYRVTGGTYRLATGLLDKLGKPNVKLSSPVDSITKGDGSNATYTVTTRDGTSYEGQHVIVAMSPPMADKIKFTPSLPNQRQQVQKLWKMGSLGKAIPQYETAFWRDDHLNGQAISTSGYTRATFDSTPENKGHGVMLCFVQDDMMRELDQVDEDTIKDKITQDLVNYFGDKAKKPMGWVIQRWDLEEFSGGGPTSNPPLHAFAQYGEALRKPVGNLHWAGTESSDYWIGYMDGALRAGQRAASEIH</sequence>
<feature type="binding site" evidence="5">
    <location>
        <position position="370"/>
    </location>
    <ligand>
        <name>substrate</name>
    </ligand>
</feature>
<comment type="catalytic activity">
    <reaction evidence="4">
        <text>a secondary aliphatic amine + O2 + H2O = a primary amine + an aldehyde + H2O2</text>
        <dbReference type="Rhea" id="RHEA:26414"/>
        <dbReference type="ChEBI" id="CHEBI:15377"/>
        <dbReference type="ChEBI" id="CHEBI:15379"/>
        <dbReference type="ChEBI" id="CHEBI:16240"/>
        <dbReference type="ChEBI" id="CHEBI:17478"/>
        <dbReference type="ChEBI" id="CHEBI:58855"/>
        <dbReference type="ChEBI" id="CHEBI:65296"/>
        <dbReference type="EC" id="1.4.3.4"/>
    </reaction>
</comment>
<evidence type="ECO:0000256" key="1">
    <source>
        <dbReference type="ARBA" id="ARBA00001974"/>
    </source>
</evidence>
<feature type="domain" description="Amine oxidase" evidence="8">
    <location>
        <begin position="30"/>
        <end position="476"/>
    </location>
</feature>
<dbReference type="Pfam" id="PF01593">
    <property type="entry name" value="Amino_oxidase"/>
    <property type="match status" value="1"/>
</dbReference>
<feature type="chain" id="PRO_5005839144" description="Amine oxidase" evidence="7">
    <location>
        <begin position="19"/>
        <end position="477"/>
    </location>
</feature>
<dbReference type="OrthoDB" id="5046242at2759"/>
<comment type="cofactor">
    <cofactor evidence="1 6">
        <name>FAD</name>
        <dbReference type="ChEBI" id="CHEBI:57692"/>
    </cofactor>
</comment>
<evidence type="ECO:0000256" key="4">
    <source>
        <dbReference type="ARBA" id="ARBA00048448"/>
    </source>
</evidence>
<dbReference type="AlphaFoldDB" id="A0A0M9VMM7"/>
<keyword evidence="6" id="KW-0274">FAD</keyword>
<protein>
    <recommendedName>
        <fullName evidence="6">Amine oxidase</fullName>
        <ecNumber evidence="6">1.4.3.-</ecNumber>
    </recommendedName>
</protein>
<name>A0A0M9VMM7_9BASI</name>
<dbReference type="InterPro" id="IPR036188">
    <property type="entry name" value="FAD/NAD-bd_sf"/>
</dbReference>
<dbReference type="PANTHER" id="PTHR43563:SF14">
    <property type="entry name" value="AMINE OXIDASE"/>
    <property type="match status" value="1"/>
</dbReference>
<evidence type="ECO:0000313" key="10">
    <source>
        <dbReference type="Proteomes" id="UP000037751"/>
    </source>
</evidence>
<dbReference type="PRINTS" id="PR00757">
    <property type="entry name" value="AMINEOXDASEF"/>
</dbReference>
<evidence type="ECO:0000256" key="3">
    <source>
        <dbReference type="ARBA" id="ARBA00023002"/>
    </source>
</evidence>
<feature type="signal peptide" evidence="7">
    <location>
        <begin position="1"/>
        <end position="18"/>
    </location>
</feature>
<evidence type="ECO:0000313" key="9">
    <source>
        <dbReference type="EMBL" id="KOS12399.1"/>
    </source>
</evidence>
<dbReference type="GeneID" id="28728417"/>
<dbReference type="InterPro" id="IPR050703">
    <property type="entry name" value="Flavin_MAO"/>
</dbReference>
<dbReference type="SUPFAM" id="SSF54373">
    <property type="entry name" value="FAD-linked reductases, C-terminal domain"/>
    <property type="match status" value="1"/>
</dbReference>
<keyword evidence="10" id="KW-1185">Reference proteome</keyword>
<evidence type="ECO:0000256" key="7">
    <source>
        <dbReference type="SAM" id="SignalP"/>
    </source>
</evidence>
<feature type="binding site" evidence="5">
    <location>
        <position position="31"/>
    </location>
    <ligand>
        <name>FAD</name>
        <dbReference type="ChEBI" id="CHEBI:57692"/>
    </ligand>
</feature>